<gene>
    <name evidence="2" type="ORF">HC175_19235</name>
</gene>
<dbReference type="Proteomes" id="UP000703674">
    <property type="component" value="Unassembled WGS sequence"/>
</dbReference>
<organism evidence="2 3">
    <name type="scientific">Salinimicrobium oceani</name>
    <dbReference type="NCBI Taxonomy" id="2722702"/>
    <lineage>
        <taxon>Bacteria</taxon>
        <taxon>Pseudomonadati</taxon>
        <taxon>Bacteroidota</taxon>
        <taxon>Flavobacteriia</taxon>
        <taxon>Flavobacteriales</taxon>
        <taxon>Flavobacteriaceae</taxon>
        <taxon>Salinimicrobium</taxon>
    </lineage>
</organism>
<dbReference type="Pfam" id="PF00208">
    <property type="entry name" value="ELFV_dehydrog"/>
    <property type="match status" value="1"/>
</dbReference>
<evidence type="ECO:0000313" key="2">
    <source>
        <dbReference type="EMBL" id="NJW55049.1"/>
    </source>
</evidence>
<protein>
    <submittedName>
        <fullName evidence="2">Amino acid dehydrogenase</fullName>
    </submittedName>
</protein>
<dbReference type="InterPro" id="IPR036291">
    <property type="entry name" value="NAD(P)-bd_dom_sf"/>
</dbReference>
<sequence>MLSFEEINERIWSLEAEIFAPCAASRLITREQVDKMVASGLEVISSGANVPFADKEIFFGPIMEYTDERISVIPDFIANCGMARVFAYFMERRVQMTDEAIFNDTSITIRNAIQNAFSNNSSKTNISKTAFEVALKKLV</sequence>
<feature type="domain" description="Glutamate/phenylalanine/leucine/valine/L-tryptophan dehydrogenase C-terminal" evidence="1">
    <location>
        <begin position="1"/>
        <end position="139"/>
    </location>
</feature>
<reference evidence="2 3" key="1">
    <citation type="submission" date="2020-03" db="EMBL/GenBank/DDBJ databases">
        <title>Salinimicrobium sp. nov, isolated from SCS.</title>
        <authorList>
            <person name="Cao W.R."/>
        </authorList>
    </citation>
    <scope>NUCLEOTIDE SEQUENCE [LARGE SCALE GENOMIC DNA]</scope>
    <source>
        <strain evidence="3">J15B91</strain>
    </source>
</reference>
<feature type="non-terminal residue" evidence="2">
    <location>
        <position position="1"/>
    </location>
</feature>
<dbReference type="InterPro" id="IPR006096">
    <property type="entry name" value="Glu/Leu/Phe/Val/Trp_DH_C"/>
</dbReference>
<keyword evidence="3" id="KW-1185">Reference proteome</keyword>
<proteinExistence type="predicted"/>
<dbReference type="SMART" id="SM00839">
    <property type="entry name" value="ELFV_dehydrog"/>
    <property type="match status" value="1"/>
</dbReference>
<evidence type="ECO:0000313" key="3">
    <source>
        <dbReference type="Proteomes" id="UP000703674"/>
    </source>
</evidence>
<name>A0ABX1D5T5_9FLAO</name>
<comment type="caution">
    <text evidence="2">The sequence shown here is derived from an EMBL/GenBank/DDBJ whole genome shotgun (WGS) entry which is preliminary data.</text>
</comment>
<evidence type="ECO:0000259" key="1">
    <source>
        <dbReference type="SMART" id="SM00839"/>
    </source>
</evidence>
<dbReference type="Gene3D" id="3.40.50.720">
    <property type="entry name" value="NAD(P)-binding Rossmann-like Domain"/>
    <property type="match status" value="1"/>
</dbReference>
<dbReference type="EMBL" id="JAAVJR010000754">
    <property type="protein sequence ID" value="NJW55049.1"/>
    <property type="molecule type" value="Genomic_DNA"/>
</dbReference>
<accession>A0ABX1D5T5</accession>
<dbReference type="SUPFAM" id="SSF51735">
    <property type="entry name" value="NAD(P)-binding Rossmann-fold domains"/>
    <property type="match status" value="1"/>
</dbReference>